<keyword evidence="6" id="KW-1185">Reference proteome</keyword>
<dbReference type="CDD" id="cd05157">
    <property type="entry name" value="ETNK_euk"/>
    <property type="match status" value="1"/>
</dbReference>
<comment type="pathway">
    <text evidence="1">Phospholipid metabolism; phosphatidylethanolamine biosynthesis; phosphatidylethanolamine from ethanolamine: step 1/3.</text>
</comment>
<dbReference type="AlphaFoldDB" id="A0AAN6IJ13"/>
<organism evidence="5 6">
    <name type="scientific">Exophiala viscosa</name>
    <dbReference type="NCBI Taxonomy" id="2486360"/>
    <lineage>
        <taxon>Eukaryota</taxon>
        <taxon>Fungi</taxon>
        <taxon>Dikarya</taxon>
        <taxon>Ascomycota</taxon>
        <taxon>Pezizomycotina</taxon>
        <taxon>Eurotiomycetes</taxon>
        <taxon>Chaetothyriomycetidae</taxon>
        <taxon>Chaetothyriales</taxon>
        <taxon>Herpotrichiellaceae</taxon>
        <taxon>Exophiala</taxon>
    </lineage>
</organism>
<proteinExistence type="inferred from homology"/>
<evidence type="ECO:0000256" key="2">
    <source>
        <dbReference type="ARBA" id="ARBA00038211"/>
    </source>
</evidence>
<sequence>MGNHTTSTNGRPSTLQYIDLAFNNDNADDSACALAYKIQPKWRETPGKTEIVKFTDGITNTLLKVAKHIPGHSQTQIDQDSILLRAYGNNTDILIDRDREARSHALCAERGLAPPLLARFKNGLLYRYIIGQVCTPQDLIKEPVWRAVAKRLGEWHARLPIDSVSESKVTSNGVNGHDMDGTTDEGAQRDFDNASKMHIPNIWSVIHKWINALPSDTPKQKARRDLLQHELDRSYKNLHNERGPGNHGLVFGHCDLLSANVIMLPNDDCSNGSSEDEVKVSFIDYEYATPCPAAFDIANHFAEWGGYDCDYDMLPTKSTRRQFLTDYIDSYRAHSDKPVHDDMVDVLYDEVDRYRGMPGFYWGVWALIQATISQIDFDYASYAEVRLGEYFAWGAEENGSRAKQNAEMPLRERIWADP</sequence>
<accession>A0AAN6IJ13</accession>
<dbReference type="GO" id="GO:0006646">
    <property type="term" value="P:phosphatidylethanolamine biosynthetic process"/>
    <property type="evidence" value="ECO:0007669"/>
    <property type="project" value="TreeGrafter"/>
</dbReference>
<keyword evidence="5" id="KW-0808">Transferase</keyword>
<evidence type="ECO:0000313" key="6">
    <source>
        <dbReference type="Proteomes" id="UP001203852"/>
    </source>
</evidence>
<name>A0AAN6IJ13_9EURO</name>
<evidence type="ECO:0000256" key="1">
    <source>
        <dbReference type="ARBA" id="ARBA00037883"/>
    </source>
</evidence>
<dbReference type="PANTHER" id="PTHR22603">
    <property type="entry name" value="CHOLINE/ETHANOALAMINE KINASE"/>
    <property type="match status" value="1"/>
</dbReference>
<comment type="similarity">
    <text evidence="2">Belongs to the choline/ethanolamine kinase family.</text>
</comment>
<dbReference type="EMBL" id="MU404351">
    <property type="protein sequence ID" value="KAI1617034.1"/>
    <property type="molecule type" value="Genomic_DNA"/>
</dbReference>
<comment type="caution">
    <text evidence="5">The sequence shown here is derived from an EMBL/GenBank/DDBJ whole genome shotgun (WGS) entry which is preliminary data.</text>
</comment>
<dbReference type="Proteomes" id="UP001203852">
    <property type="component" value="Unassembled WGS sequence"/>
</dbReference>
<reference evidence="5" key="1">
    <citation type="journal article" date="2022" name="bioRxiv">
        <title>Deciphering the potential niche of two novel black yeast fungi from a biological soil crust based on their genomes, phenotypes, and melanin regulation.</title>
        <authorList>
            <consortium name="DOE Joint Genome Institute"/>
            <person name="Carr E.C."/>
            <person name="Barton Q."/>
            <person name="Grambo S."/>
            <person name="Sullivan M."/>
            <person name="Renfro C.M."/>
            <person name="Kuo A."/>
            <person name="Pangilinan J."/>
            <person name="Lipzen A."/>
            <person name="Keymanesh K."/>
            <person name="Savage E."/>
            <person name="Barry K."/>
            <person name="Grigoriev I.V."/>
            <person name="Riekhof W.R."/>
            <person name="Harris S.S."/>
        </authorList>
    </citation>
    <scope>NUCLEOTIDE SEQUENCE</scope>
    <source>
        <strain evidence="5">JF 03-4F</strain>
    </source>
</reference>
<dbReference type="PANTHER" id="PTHR22603:SF66">
    <property type="entry name" value="ETHANOLAMINE KINASE"/>
    <property type="match status" value="1"/>
</dbReference>
<protein>
    <recommendedName>
        <fullName evidence="3">ethanolamine kinase</fullName>
        <ecNumber evidence="3">2.7.1.82</ecNumber>
    </recommendedName>
</protein>
<dbReference type="Pfam" id="PF01633">
    <property type="entry name" value="Choline_kinase"/>
    <property type="match status" value="1"/>
</dbReference>
<dbReference type="SUPFAM" id="SSF56112">
    <property type="entry name" value="Protein kinase-like (PK-like)"/>
    <property type="match status" value="1"/>
</dbReference>
<feature type="region of interest" description="Disordered" evidence="4">
    <location>
        <begin position="167"/>
        <end position="186"/>
    </location>
</feature>
<evidence type="ECO:0000256" key="3">
    <source>
        <dbReference type="ARBA" id="ARBA00038874"/>
    </source>
</evidence>
<dbReference type="GO" id="GO:0005737">
    <property type="term" value="C:cytoplasm"/>
    <property type="evidence" value="ECO:0007669"/>
    <property type="project" value="TreeGrafter"/>
</dbReference>
<dbReference type="Gene3D" id="3.90.1200.10">
    <property type="match status" value="1"/>
</dbReference>
<gene>
    <name evidence="5" type="ORF">EDD36DRAFT_415911</name>
</gene>
<keyword evidence="5" id="KW-0418">Kinase</keyword>
<evidence type="ECO:0000313" key="5">
    <source>
        <dbReference type="EMBL" id="KAI1617034.1"/>
    </source>
</evidence>
<dbReference type="EC" id="2.7.1.82" evidence="3"/>
<dbReference type="InterPro" id="IPR011009">
    <property type="entry name" value="Kinase-like_dom_sf"/>
</dbReference>
<evidence type="ECO:0000256" key="4">
    <source>
        <dbReference type="SAM" id="MobiDB-lite"/>
    </source>
</evidence>
<dbReference type="GO" id="GO:0004305">
    <property type="term" value="F:ethanolamine kinase activity"/>
    <property type="evidence" value="ECO:0007669"/>
    <property type="project" value="UniProtKB-EC"/>
</dbReference>